<keyword evidence="4" id="KW-1185">Reference proteome</keyword>
<evidence type="ECO:0000313" key="4">
    <source>
        <dbReference type="Proteomes" id="UP000219050"/>
    </source>
</evidence>
<feature type="domain" description="XdhC Rossmann" evidence="2">
    <location>
        <begin position="156"/>
        <end position="296"/>
    </location>
</feature>
<evidence type="ECO:0000259" key="1">
    <source>
        <dbReference type="Pfam" id="PF02625"/>
    </source>
</evidence>
<dbReference type="EMBL" id="CP021404">
    <property type="protein sequence ID" value="ATI40758.1"/>
    <property type="molecule type" value="Genomic_DNA"/>
</dbReference>
<dbReference type="PANTHER" id="PTHR30388:SF6">
    <property type="entry name" value="XANTHINE DEHYDROGENASE SUBUNIT A-RELATED"/>
    <property type="match status" value="1"/>
</dbReference>
<dbReference type="Proteomes" id="UP000219050">
    <property type="component" value="Chromosome"/>
</dbReference>
<accession>A0A291LW94</accession>
<sequence length="310" mass="32535">MSFDLDTLRAAVARHGRVARVVVMGTEGSVPRETGAAMLVWDGGQSGTIGGGTLELEAARRARLGAGITRVPLGPGIGQCCGGAVRLLTEHYDAAALDALLVEVGYVARPLPGVTGPAPLTLRRTLAGLRGGTGPVAPGEIDGWMIEPLFQPARALWLYGAGHVGRAIAAVMAPLPDWRVTWIDSATGRFPDDVVPGVEPLIAANPADVVRHAPDDAHHLIVTYSHALDLELCHQVLSRRFGWAGLIGSATKWARFRSRLGALGHPAEHVARITCPIGDPGLGKHPQAIALGVAVQLVQMAQTRQEARSA</sequence>
<reference evidence="3 4" key="1">
    <citation type="submission" date="2017-05" db="EMBL/GenBank/DDBJ databases">
        <title>Comparative genomic and metabolic analysis of manganese-oxidizing mechanisms in Celeribater manganoxidans DY25T: its adaption to the environment of polymetallic nodule.</title>
        <authorList>
            <person name="Wang X."/>
        </authorList>
    </citation>
    <scope>NUCLEOTIDE SEQUENCE [LARGE SCALE GENOMIC DNA]</scope>
    <source>
        <strain evidence="3 4">DY25</strain>
    </source>
</reference>
<dbReference type="Pfam" id="PF02625">
    <property type="entry name" value="XdhC_CoxI"/>
    <property type="match status" value="1"/>
</dbReference>
<feature type="domain" description="XdhC- CoxI" evidence="1">
    <location>
        <begin position="12"/>
        <end position="63"/>
    </location>
</feature>
<dbReference type="PANTHER" id="PTHR30388">
    <property type="entry name" value="ALDEHYDE OXIDOREDUCTASE MOLYBDENUM COFACTOR ASSEMBLY PROTEIN"/>
    <property type="match status" value="1"/>
</dbReference>
<organism evidence="3 4">
    <name type="scientific">Pacificitalea manganoxidans</name>
    <dbReference type="NCBI Taxonomy" id="1411902"/>
    <lineage>
        <taxon>Bacteria</taxon>
        <taxon>Pseudomonadati</taxon>
        <taxon>Pseudomonadota</taxon>
        <taxon>Alphaproteobacteria</taxon>
        <taxon>Rhodobacterales</taxon>
        <taxon>Paracoccaceae</taxon>
        <taxon>Pacificitalea</taxon>
    </lineage>
</organism>
<evidence type="ECO:0000259" key="2">
    <source>
        <dbReference type="Pfam" id="PF13478"/>
    </source>
</evidence>
<protein>
    <submittedName>
        <fullName evidence="3">Xanthine dehydrogenase accessory protein XdhC</fullName>
    </submittedName>
</protein>
<dbReference type="Pfam" id="PF13478">
    <property type="entry name" value="XdhC_C"/>
    <property type="match status" value="1"/>
</dbReference>
<dbReference type="InterPro" id="IPR027051">
    <property type="entry name" value="XdhC_Rossmann_dom"/>
</dbReference>
<dbReference type="InterPro" id="IPR003777">
    <property type="entry name" value="XdhC_CoxI"/>
</dbReference>
<gene>
    <name evidence="3" type="ORF">CBW24_01195</name>
</gene>
<dbReference type="NCBIfam" id="TIGR02964">
    <property type="entry name" value="xanthine_xdhC"/>
    <property type="match status" value="1"/>
</dbReference>
<evidence type="ECO:0000313" key="3">
    <source>
        <dbReference type="EMBL" id="ATI40758.1"/>
    </source>
</evidence>
<dbReference type="KEGG" id="cmag:CBW24_01195"/>
<name>A0A291LW94_9RHOB</name>
<dbReference type="OrthoDB" id="61481at2"/>
<dbReference type="InterPro" id="IPR052698">
    <property type="entry name" value="MoCofactor_Util/Proc"/>
</dbReference>
<dbReference type="RefSeq" id="WP_097372409.1">
    <property type="nucleotide sequence ID" value="NZ_CP021404.1"/>
</dbReference>
<dbReference type="InterPro" id="IPR014308">
    <property type="entry name" value="Xanthine_DH_XdhC"/>
</dbReference>
<proteinExistence type="predicted"/>
<dbReference type="AlphaFoldDB" id="A0A291LW94"/>
<dbReference type="Gene3D" id="3.40.50.720">
    <property type="entry name" value="NAD(P)-binding Rossmann-like Domain"/>
    <property type="match status" value="1"/>
</dbReference>